<evidence type="ECO:0000313" key="2">
    <source>
        <dbReference type="EMBL" id="MDA0158841.1"/>
    </source>
</evidence>
<proteinExistence type="predicted"/>
<feature type="signal peptide" evidence="1">
    <location>
        <begin position="1"/>
        <end position="26"/>
    </location>
</feature>
<keyword evidence="1" id="KW-0732">Signal</keyword>
<gene>
    <name evidence="2" type="ORF">OM076_01080</name>
</gene>
<name>A0A9X3MLL5_9ACTN</name>
<dbReference type="Proteomes" id="UP001149140">
    <property type="component" value="Unassembled WGS sequence"/>
</dbReference>
<keyword evidence="3" id="KW-1185">Reference proteome</keyword>
<evidence type="ECO:0000256" key="1">
    <source>
        <dbReference type="SAM" id="SignalP"/>
    </source>
</evidence>
<comment type="caution">
    <text evidence="2">The sequence shown here is derived from an EMBL/GenBank/DDBJ whole genome shotgun (WGS) entry which is preliminary data.</text>
</comment>
<feature type="chain" id="PRO_5040932132" evidence="1">
    <location>
        <begin position="27"/>
        <end position="41"/>
    </location>
</feature>
<dbReference type="AlphaFoldDB" id="A0A9X3MLL5"/>
<accession>A0A9X3MLL5</accession>
<sequence length="41" mass="4197">MLKLKPTLFAIAVTVATLIPAASASAGGTFPNHSETLLLDD</sequence>
<organism evidence="2 3">
    <name type="scientific">Solirubrobacter ginsenosidimutans</name>
    <dbReference type="NCBI Taxonomy" id="490573"/>
    <lineage>
        <taxon>Bacteria</taxon>
        <taxon>Bacillati</taxon>
        <taxon>Actinomycetota</taxon>
        <taxon>Thermoleophilia</taxon>
        <taxon>Solirubrobacterales</taxon>
        <taxon>Solirubrobacteraceae</taxon>
        <taxon>Solirubrobacter</taxon>
    </lineage>
</organism>
<dbReference type="RefSeq" id="WP_270037440.1">
    <property type="nucleotide sequence ID" value="NZ_JAPDOD010000001.1"/>
</dbReference>
<evidence type="ECO:0000313" key="3">
    <source>
        <dbReference type="Proteomes" id="UP001149140"/>
    </source>
</evidence>
<protein>
    <submittedName>
        <fullName evidence="2">Uncharacterized protein</fullName>
    </submittedName>
</protein>
<reference evidence="2" key="1">
    <citation type="submission" date="2022-10" db="EMBL/GenBank/DDBJ databases">
        <title>The WGS of Solirubrobacter ginsenosidimutans DSM 21036.</title>
        <authorList>
            <person name="Jiang Z."/>
        </authorList>
    </citation>
    <scope>NUCLEOTIDE SEQUENCE</scope>
    <source>
        <strain evidence="2">DSM 21036</strain>
    </source>
</reference>
<dbReference type="EMBL" id="JAPDOD010000001">
    <property type="protein sequence ID" value="MDA0158841.1"/>
    <property type="molecule type" value="Genomic_DNA"/>
</dbReference>